<gene>
    <name evidence="2" type="ORF">N7476_005038</name>
</gene>
<dbReference type="Proteomes" id="UP001147746">
    <property type="component" value="Unassembled WGS sequence"/>
</dbReference>
<evidence type="ECO:0000256" key="1">
    <source>
        <dbReference type="SAM" id="MobiDB-lite"/>
    </source>
</evidence>
<protein>
    <submittedName>
        <fullName evidence="2">Uncharacterized protein</fullName>
    </submittedName>
</protein>
<evidence type="ECO:0000313" key="2">
    <source>
        <dbReference type="EMBL" id="KAJ5318618.1"/>
    </source>
</evidence>
<reference evidence="2" key="2">
    <citation type="journal article" date="2023" name="IMA Fungus">
        <title>Comparative genomic study of the Penicillium genus elucidates a diverse pangenome and 15 lateral gene transfer events.</title>
        <authorList>
            <person name="Petersen C."/>
            <person name="Sorensen T."/>
            <person name="Nielsen M.R."/>
            <person name="Sondergaard T.E."/>
            <person name="Sorensen J.L."/>
            <person name="Fitzpatrick D.A."/>
            <person name="Frisvad J.C."/>
            <person name="Nielsen K.L."/>
        </authorList>
    </citation>
    <scope>NUCLEOTIDE SEQUENCE</scope>
    <source>
        <strain evidence="2">IBT 21472</strain>
    </source>
</reference>
<accession>A0A9W9PYM7</accession>
<evidence type="ECO:0000313" key="3">
    <source>
        <dbReference type="Proteomes" id="UP001147746"/>
    </source>
</evidence>
<feature type="compositionally biased region" description="Polar residues" evidence="1">
    <location>
        <begin position="19"/>
        <end position="30"/>
    </location>
</feature>
<name>A0A9W9PYM7_9EURO</name>
<feature type="region of interest" description="Disordered" evidence="1">
    <location>
        <begin position="1"/>
        <end position="37"/>
    </location>
</feature>
<reference evidence="2" key="1">
    <citation type="submission" date="2022-12" db="EMBL/GenBank/DDBJ databases">
        <authorList>
            <person name="Petersen C."/>
        </authorList>
    </citation>
    <scope>NUCLEOTIDE SEQUENCE</scope>
    <source>
        <strain evidence="2">IBT 21472</strain>
    </source>
</reference>
<sequence length="68" mass="7253">MYADASGKKRRAGAATTIRLDSQNESSLSRMGTERPANVHVAELRITNGTTKPTEATITATAASARKY</sequence>
<organism evidence="2 3">
    <name type="scientific">Penicillium atrosanguineum</name>
    <dbReference type="NCBI Taxonomy" id="1132637"/>
    <lineage>
        <taxon>Eukaryota</taxon>
        <taxon>Fungi</taxon>
        <taxon>Dikarya</taxon>
        <taxon>Ascomycota</taxon>
        <taxon>Pezizomycotina</taxon>
        <taxon>Eurotiomycetes</taxon>
        <taxon>Eurotiomycetidae</taxon>
        <taxon>Eurotiales</taxon>
        <taxon>Aspergillaceae</taxon>
        <taxon>Penicillium</taxon>
    </lineage>
</organism>
<comment type="caution">
    <text evidence="2">The sequence shown here is derived from an EMBL/GenBank/DDBJ whole genome shotgun (WGS) entry which is preliminary data.</text>
</comment>
<dbReference type="AlphaFoldDB" id="A0A9W9PYM7"/>
<dbReference type="EMBL" id="JAPZBO010000004">
    <property type="protein sequence ID" value="KAJ5318618.1"/>
    <property type="molecule type" value="Genomic_DNA"/>
</dbReference>
<keyword evidence="3" id="KW-1185">Reference proteome</keyword>
<proteinExistence type="predicted"/>